<dbReference type="RefSeq" id="WP_017261910.1">
    <property type="nucleotide sequence ID" value="NZ_AUAW01000001.1"/>
</dbReference>
<organism evidence="2 3">
    <name type="scientific">Furfurilactobacillus rossiae DSM 15814</name>
    <dbReference type="NCBI Taxonomy" id="1114972"/>
    <lineage>
        <taxon>Bacteria</taxon>
        <taxon>Bacillati</taxon>
        <taxon>Bacillota</taxon>
        <taxon>Bacilli</taxon>
        <taxon>Lactobacillales</taxon>
        <taxon>Lactobacillaceae</taxon>
        <taxon>Furfurilactobacillus</taxon>
    </lineage>
</organism>
<comment type="caution">
    <text evidence="2">The sequence shown here is derived from an EMBL/GenBank/DDBJ whole genome shotgun (WGS) entry which is preliminary data.</text>
</comment>
<dbReference type="Proteomes" id="UP000051999">
    <property type="component" value="Unassembled WGS sequence"/>
</dbReference>
<dbReference type="STRING" id="1114972.FD35_GL000197"/>
<keyword evidence="1" id="KW-1133">Transmembrane helix</keyword>
<dbReference type="AlphaFoldDB" id="A0A0R1RKB1"/>
<evidence type="ECO:0008006" key="4">
    <source>
        <dbReference type="Google" id="ProtNLM"/>
    </source>
</evidence>
<keyword evidence="1" id="KW-0812">Transmembrane</keyword>
<accession>A0A0R1RKB1</accession>
<dbReference type="InterPro" id="IPR018672">
    <property type="entry name" value="DUF2140"/>
</dbReference>
<protein>
    <recommendedName>
        <fullName evidence="4">DUF2140 family protein</fullName>
    </recommendedName>
</protein>
<evidence type="ECO:0000313" key="3">
    <source>
        <dbReference type="Proteomes" id="UP000051999"/>
    </source>
</evidence>
<dbReference type="PATRIC" id="fig|1114972.6.peg.198"/>
<gene>
    <name evidence="2" type="ORF">FD35_GL000197</name>
</gene>
<name>A0A0R1RKB1_9LACO</name>
<evidence type="ECO:0000256" key="1">
    <source>
        <dbReference type="SAM" id="Phobius"/>
    </source>
</evidence>
<dbReference type="OrthoDB" id="2241695at2"/>
<reference evidence="2 3" key="1">
    <citation type="journal article" date="2015" name="Genome Announc.">
        <title>Expanding the biotechnology potential of lactobacilli through comparative genomics of 213 strains and associated genera.</title>
        <authorList>
            <person name="Sun Z."/>
            <person name="Harris H.M."/>
            <person name="McCann A."/>
            <person name="Guo C."/>
            <person name="Argimon S."/>
            <person name="Zhang W."/>
            <person name="Yang X."/>
            <person name="Jeffery I.B."/>
            <person name="Cooney J.C."/>
            <person name="Kagawa T.F."/>
            <person name="Liu W."/>
            <person name="Song Y."/>
            <person name="Salvetti E."/>
            <person name="Wrobel A."/>
            <person name="Rasinkangas P."/>
            <person name="Parkhill J."/>
            <person name="Rea M.C."/>
            <person name="O'Sullivan O."/>
            <person name="Ritari J."/>
            <person name="Douillard F.P."/>
            <person name="Paul Ross R."/>
            <person name="Yang R."/>
            <person name="Briner A.E."/>
            <person name="Felis G.E."/>
            <person name="de Vos W.M."/>
            <person name="Barrangou R."/>
            <person name="Klaenhammer T.R."/>
            <person name="Caufield P.W."/>
            <person name="Cui Y."/>
            <person name="Zhang H."/>
            <person name="O'Toole P.W."/>
        </authorList>
    </citation>
    <scope>NUCLEOTIDE SEQUENCE [LARGE SCALE GENOMIC DNA]</scope>
    <source>
        <strain evidence="2 3">DSM 15814</strain>
    </source>
</reference>
<keyword evidence="1" id="KW-0472">Membrane</keyword>
<feature type="transmembrane region" description="Helical" evidence="1">
    <location>
        <begin position="15"/>
        <end position="36"/>
    </location>
</feature>
<dbReference type="EMBL" id="AZFF01000001">
    <property type="protein sequence ID" value="KRL57190.1"/>
    <property type="molecule type" value="Genomic_DNA"/>
</dbReference>
<evidence type="ECO:0000313" key="2">
    <source>
        <dbReference type="EMBL" id="KRL57190.1"/>
    </source>
</evidence>
<proteinExistence type="predicted"/>
<dbReference type="eggNOG" id="COG4698">
    <property type="taxonomic scope" value="Bacteria"/>
</dbReference>
<sequence>MQTRQEVKPKHQRNWWKITAITLISFIVIAGIWVGVEATKPMPEPAEVTRPVQQSNATFQVQLNTKQVNALADYYINNTKDNKYHYRFVINKHAMLYGTTKFLGVKLTYGLIMDPSVTKSGNVKLHASRMAIGRLQLPVHFVMGFVARHYKFPKGVSANAKTDTVLLDLHKMGPRRSLAIRAETLDVNSGTYIFKAGIPKAQFDKEVK</sequence>
<keyword evidence="3" id="KW-1185">Reference proteome</keyword>
<dbReference type="Pfam" id="PF09911">
    <property type="entry name" value="DUF2140"/>
    <property type="match status" value="1"/>
</dbReference>